<dbReference type="EMBL" id="LEKV01004335">
    <property type="protein sequence ID" value="KVH96314.1"/>
    <property type="molecule type" value="Genomic_DNA"/>
</dbReference>
<sequence>MGCKHNISLMLERDMESQVIRFFGHLIKAEAKREMKMIGNNNMGSSTRRISTRGFGGVLKEQKARLYPVAVSQRCWWAYDKDDNRYSYLIES</sequence>
<dbReference type="Gramene" id="KVH96314">
    <property type="protein sequence ID" value="KVH96314"/>
    <property type="gene ID" value="Ccrd_001609"/>
</dbReference>
<keyword evidence="2" id="KW-1185">Reference proteome</keyword>
<dbReference type="Proteomes" id="UP000243975">
    <property type="component" value="Unassembled WGS sequence"/>
</dbReference>
<gene>
    <name evidence="1" type="ORF">Ccrd_001609</name>
</gene>
<evidence type="ECO:0000313" key="1">
    <source>
        <dbReference type="EMBL" id="KVH96314.1"/>
    </source>
</evidence>
<accession>A0A103XT05</accession>
<comment type="caution">
    <text evidence="1">The sequence shown here is derived from an EMBL/GenBank/DDBJ whole genome shotgun (WGS) entry which is preliminary data.</text>
</comment>
<reference evidence="1 2" key="1">
    <citation type="journal article" date="2016" name="Sci. Rep.">
        <title>The genome sequence of the outbreeding globe artichoke constructed de novo incorporating a phase-aware low-pass sequencing strategy of F1 progeny.</title>
        <authorList>
            <person name="Scaglione D."/>
            <person name="Reyes-Chin-Wo S."/>
            <person name="Acquadro A."/>
            <person name="Froenicke L."/>
            <person name="Portis E."/>
            <person name="Beitel C."/>
            <person name="Tirone M."/>
            <person name="Mauro R."/>
            <person name="Lo Monaco A."/>
            <person name="Mauromicale G."/>
            <person name="Faccioli P."/>
            <person name="Cattivelli L."/>
            <person name="Rieseberg L."/>
            <person name="Michelmore R."/>
            <person name="Lanteri S."/>
        </authorList>
    </citation>
    <scope>NUCLEOTIDE SEQUENCE [LARGE SCALE GENOMIC DNA]</scope>
    <source>
        <strain evidence="1">2C</strain>
    </source>
</reference>
<evidence type="ECO:0000313" key="2">
    <source>
        <dbReference type="Proteomes" id="UP000243975"/>
    </source>
</evidence>
<proteinExistence type="predicted"/>
<name>A0A103XT05_CYNCS</name>
<dbReference type="AlphaFoldDB" id="A0A103XT05"/>
<protein>
    <submittedName>
        <fullName evidence="1">Uncharacterized protein</fullName>
    </submittedName>
</protein>
<organism evidence="1 2">
    <name type="scientific">Cynara cardunculus var. scolymus</name>
    <name type="common">Globe artichoke</name>
    <name type="synonym">Cynara scolymus</name>
    <dbReference type="NCBI Taxonomy" id="59895"/>
    <lineage>
        <taxon>Eukaryota</taxon>
        <taxon>Viridiplantae</taxon>
        <taxon>Streptophyta</taxon>
        <taxon>Embryophyta</taxon>
        <taxon>Tracheophyta</taxon>
        <taxon>Spermatophyta</taxon>
        <taxon>Magnoliopsida</taxon>
        <taxon>eudicotyledons</taxon>
        <taxon>Gunneridae</taxon>
        <taxon>Pentapetalae</taxon>
        <taxon>asterids</taxon>
        <taxon>campanulids</taxon>
        <taxon>Asterales</taxon>
        <taxon>Asteraceae</taxon>
        <taxon>Carduoideae</taxon>
        <taxon>Cardueae</taxon>
        <taxon>Carduinae</taxon>
        <taxon>Cynara</taxon>
    </lineage>
</organism>